<feature type="compositionally biased region" description="Polar residues" evidence="3">
    <location>
        <begin position="224"/>
        <end position="236"/>
    </location>
</feature>
<dbReference type="InterPro" id="IPR027124">
    <property type="entry name" value="Swc5/CFDP1/2"/>
</dbReference>
<evidence type="ECO:0000313" key="6">
    <source>
        <dbReference type="Proteomes" id="UP000275772"/>
    </source>
</evidence>
<dbReference type="PANTHER" id="PTHR48407:SF1">
    <property type="entry name" value="CRANIOFACIAL DEVELOPMENT PROTEIN 1"/>
    <property type="match status" value="1"/>
</dbReference>
<dbReference type="Pfam" id="PF07572">
    <property type="entry name" value="BCNT"/>
    <property type="match status" value="1"/>
</dbReference>
<dbReference type="PROSITE" id="PS51279">
    <property type="entry name" value="BCNT_C"/>
    <property type="match status" value="1"/>
</dbReference>
<feature type="region of interest" description="Disordered" evidence="3">
    <location>
        <begin position="208"/>
        <end position="236"/>
    </location>
</feature>
<feature type="compositionally biased region" description="Acidic residues" evidence="3">
    <location>
        <begin position="36"/>
        <end position="47"/>
    </location>
</feature>
<dbReference type="EMBL" id="UNSH01000081">
    <property type="protein sequence ID" value="SZF05632.1"/>
    <property type="molecule type" value="Genomic_DNA"/>
</dbReference>
<evidence type="ECO:0000313" key="5">
    <source>
        <dbReference type="EMBL" id="SZF05632.1"/>
    </source>
</evidence>
<evidence type="ECO:0000256" key="3">
    <source>
        <dbReference type="SAM" id="MobiDB-lite"/>
    </source>
</evidence>
<comment type="similarity">
    <text evidence="1">Belongs to the SWC5 family.</text>
</comment>
<organism evidence="5 6">
    <name type="scientific">Blumeria hordei</name>
    <name type="common">Barley powdery mildew</name>
    <name type="synonym">Blumeria graminis f. sp. hordei</name>
    <dbReference type="NCBI Taxonomy" id="2867405"/>
    <lineage>
        <taxon>Eukaryota</taxon>
        <taxon>Fungi</taxon>
        <taxon>Dikarya</taxon>
        <taxon>Ascomycota</taxon>
        <taxon>Pezizomycotina</taxon>
        <taxon>Leotiomycetes</taxon>
        <taxon>Erysiphales</taxon>
        <taxon>Erysiphaceae</taxon>
        <taxon>Blumeria</taxon>
    </lineage>
</organism>
<dbReference type="Proteomes" id="UP000275772">
    <property type="component" value="Unassembled WGS sequence"/>
</dbReference>
<evidence type="ECO:0000256" key="1">
    <source>
        <dbReference type="ARBA" id="ARBA00010465"/>
    </source>
</evidence>
<evidence type="ECO:0000256" key="2">
    <source>
        <dbReference type="ARBA" id="ARBA00019138"/>
    </source>
</evidence>
<dbReference type="AlphaFoldDB" id="A0A383V271"/>
<dbReference type="GO" id="GO:0000812">
    <property type="term" value="C:Swr1 complex"/>
    <property type="evidence" value="ECO:0007669"/>
    <property type="project" value="TreeGrafter"/>
</dbReference>
<dbReference type="PANTHER" id="PTHR48407">
    <property type="entry name" value="CRANIOFACIAL DEVELOPMENT PROTEIN 1"/>
    <property type="match status" value="1"/>
</dbReference>
<feature type="domain" description="BCNT-C" evidence="4">
    <location>
        <begin position="271"/>
        <end position="347"/>
    </location>
</feature>
<dbReference type="InterPro" id="IPR011421">
    <property type="entry name" value="BCNT-C"/>
</dbReference>
<evidence type="ECO:0000259" key="4">
    <source>
        <dbReference type="PROSITE" id="PS51279"/>
    </source>
</evidence>
<proteinExistence type="inferred from homology"/>
<name>A0A383V271_BLUHO</name>
<sequence>MTANKQIFISMDDEDYNSSEDSDFLPRTHPQISEEVSSDDDEFDTDELPAKNIGRKRIHLAKEEVVSDCNASGDEVVIALSKKNKSEEQMKKNKSIMTRSMRALGEEKDKETKNPLVSNSATIDVEAVWQAMLSGKPLPSSSTEKNEQTHSLLTPSSSSCTKSNHGETLEGMYSKMRPKNFMLSLPSNSILVARQINEVINKYELKPQLPPVNSSESELHSETNSKLSMTTVTSSDCKVSHKRPLRLARRSRFEPINEKLHPRNDLHLSIGKRSHPIERKIPVPMEKLNTVEKSAIDWSNFVDKEGIAEELDAAGKSKGAYKARQEFLARVEQKKEKASRQARGLPI</sequence>
<feature type="region of interest" description="Disordered" evidence="3">
    <location>
        <begin position="1"/>
        <end position="48"/>
    </location>
</feature>
<feature type="region of interest" description="Disordered" evidence="3">
    <location>
        <begin position="136"/>
        <end position="167"/>
    </location>
</feature>
<feature type="compositionally biased region" description="Polar residues" evidence="3">
    <location>
        <begin position="139"/>
        <end position="163"/>
    </location>
</feature>
<dbReference type="VEuPathDB" id="FungiDB:BLGHR1_16435"/>
<feature type="compositionally biased region" description="Acidic residues" evidence="3">
    <location>
        <begin position="11"/>
        <end position="23"/>
    </location>
</feature>
<protein>
    <recommendedName>
        <fullName evidence="2">SWR1-complex protein 5</fullName>
    </recommendedName>
</protein>
<reference evidence="5 6" key="1">
    <citation type="submission" date="2017-11" db="EMBL/GenBank/DDBJ databases">
        <authorList>
            <person name="Kracher B."/>
        </authorList>
    </citation>
    <scope>NUCLEOTIDE SEQUENCE [LARGE SCALE GENOMIC DNA]</scope>
    <source>
        <strain evidence="5 6">RACE1</strain>
    </source>
</reference>
<gene>
    <name evidence="5" type="ORF">BLGHR1_16435</name>
</gene>
<accession>A0A383V271</accession>